<sequence length="299" mass="32918">MSLEHLAGNAEIEISNPSPVDISLLNPVTPTLRVSVDQMMGAVEGVRRYVISHLARIGRSCDVDDVMQDIRMAVWDGVARGNYRQIPGVPFGAWVQGVAGNVCAAHVRKELGHKTLPLLVDPSNGESSDILQQLTVLVVSRDYREAEEIIDREWAHMVLGLTRNAVSAPVWRLAVGSLTEPRRYAPPSPQDRRRWNAVTAVRQTAKTISQALDVDPEAVHDMPGLCRHAVGCLPNPLLRAVAEAIILPEHHGVERQVAITAVAEEFKVTDRYVAVQIGTARRLYQTAWRVIRSSMTSAV</sequence>
<feature type="domain" description="RNA polymerase sigma-70 region 2" evidence="1">
    <location>
        <begin position="46"/>
        <end position="110"/>
    </location>
</feature>
<dbReference type="Pfam" id="PF04542">
    <property type="entry name" value="Sigma70_r2"/>
    <property type="match status" value="1"/>
</dbReference>
<dbReference type="SUPFAM" id="SSF88946">
    <property type="entry name" value="Sigma2 domain of RNA polymerase sigma factors"/>
    <property type="match status" value="1"/>
</dbReference>
<dbReference type="Gene3D" id="1.10.1740.10">
    <property type="match status" value="1"/>
</dbReference>
<dbReference type="AlphaFoldDB" id="A0A4Y3NGA1"/>
<dbReference type="Proteomes" id="UP000317715">
    <property type="component" value="Unassembled WGS sequence"/>
</dbReference>
<dbReference type="GO" id="GO:0006352">
    <property type="term" value="P:DNA-templated transcription initiation"/>
    <property type="evidence" value="ECO:0007669"/>
    <property type="project" value="InterPro"/>
</dbReference>
<dbReference type="EMBL" id="BJMD01000005">
    <property type="protein sequence ID" value="GEB18176.1"/>
    <property type="molecule type" value="Genomic_DNA"/>
</dbReference>
<gene>
    <name evidence="2" type="ORF">AAU01_09310</name>
</gene>
<evidence type="ECO:0000259" key="1">
    <source>
        <dbReference type="Pfam" id="PF04542"/>
    </source>
</evidence>
<comment type="caution">
    <text evidence="2">The sequence shown here is derived from an EMBL/GenBank/DDBJ whole genome shotgun (WGS) entry which is preliminary data.</text>
</comment>
<name>A0A4Y3NGA1_PAEAU</name>
<dbReference type="GO" id="GO:0003700">
    <property type="term" value="F:DNA-binding transcription factor activity"/>
    <property type="evidence" value="ECO:0007669"/>
    <property type="project" value="InterPro"/>
</dbReference>
<dbReference type="OrthoDB" id="4906898at2"/>
<dbReference type="InterPro" id="IPR007627">
    <property type="entry name" value="RNA_pol_sigma70_r2"/>
</dbReference>
<evidence type="ECO:0000313" key="3">
    <source>
        <dbReference type="Proteomes" id="UP000317715"/>
    </source>
</evidence>
<dbReference type="GeneID" id="97300776"/>
<keyword evidence="3" id="KW-1185">Reference proteome</keyword>
<evidence type="ECO:0000313" key="2">
    <source>
        <dbReference type="EMBL" id="GEB18176.1"/>
    </source>
</evidence>
<organism evidence="2 3">
    <name type="scientific">Paenarthrobacter aurescens</name>
    <name type="common">Arthrobacter aurescens</name>
    <dbReference type="NCBI Taxonomy" id="43663"/>
    <lineage>
        <taxon>Bacteria</taxon>
        <taxon>Bacillati</taxon>
        <taxon>Actinomycetota</taxon>
        <taxon>Actinomycetes</taxon>
        <taxon>Micrococcales</taxon>
        <taxon>Micrococcaceae</taxon>
        <taxon>Paenarthrobacter</taxon>
    </lineage>
</organism>
<proteinExistence type="predicted"/>
<accession>A0A4Y3NGA1</accession>
<dbReference type="InterPro" id="IPR013325">
    <property type="entry name" value="RNA_pol_sigma_r2"/>
</dbReference>
<dbReference type="RefSeq" id="WP_141282104.1">
    <property type="nucleotide sequence ID" value="NZ_BAAAWK010000001.1"/>
</dbReference>
<reference evidence="2 3" key="1">
    <citation type="submission" date="2019-06" db="EMBL/GenBank/DDBJ databases">
        <title>Whole genome shotgun sequence of Paenarthrobacter aurescens NBRC 12136.</title>
        <authorList>
            <person name="Hosoyama A."/>
            <person name="Uohara A."/>
            <person name="Ohji S."/>
            <person name="Ichikawa N."/>
        </authorList>
    </citation>
    <scope>NUCLEOTIDE SEQUENCE [LARGE SCALE GENOMIC DNA]</scope>
    <source>
        <strain evidence="2 3">NBRC 12136</strain>
    </source>
</reference>
<protein>
    <recommendedName>
        <fullName evidence="1">RNA polymerase sigma-70 region 2 domain-containing protein</fullName>
    </recommendedName>
</protein>